<sequence>MRRHIRDAAVIALAIVIIKLAFRMIPPAKGFYSLFEMGIWVGMGIILTTYIIIFVIIFLILVVTKEKKIKER</sequence>
<organism evidence="2 3">
    <name type="scientific">Solibacillus kalamii</name>
    <dbReference type="NCBI Taxonomy" id="1748298"/>
    <lineage>
        <taxon>Bacteria</taxon>
        <taxon>Bacillati</taxon>
        <taxon>Bacillota</taxon>
        <taxon>Bacilli</taxon>
        <taxon>Bacillales</taxon>
        <taxon>Caryophanaceae</taxon>
        <taxon>Solibacillus</taxon>
    </lineage>
</organism>
<evidence type="ECO:0000313" key="2">
    <source>
        <dbReference type="EMBL" id="OUZ38521.1"/>
    </source>
</evidence>
<name>A0ABX3ZFN1_9BACL</name>
<evidence type="ECO:0000256" key="1">
    <source>
        <dbReference type="SAM" id="Phobius"/>
    </source>
</evidence>
<feature type="transmembrane region" description="Helical" evidence="1">
    <location>
        <begin position="39"/>
        <end position="63"/>
    </location>
</feature>
<keyword evidence="1" id="KW-0472">Membrane</keyword>
<protein>
    <submittedName>
        <fullName evidence="2">Uncharacterized protein</fullName>
    </submittedName>
</protein>
<accession>A0ABX3ZFN1</accession>
<dbReference type="EMBL" id="NHNT01000008">
    <property type="protein sequence ID" value="OUZ38521.1"/>
    <property type="molecule type" value="Genomic_DNA"/>
</dbReference>
<keyword evidence="1" id="KW-1133">Transmembrane helix</keyword>
<proteinExistence type="predicted"/>
<keyword evidence="3" id="KW-1185">Reference proteome</keyword>
<comment type="caution">
    <text evidence="2">The sequence shown here is derived from an EMBL/GenBank/DDBJ whole genome shotgun (WGS) entry which is preliminary data.</text>
</comment>
<dbReference type="Proteomes" id="UP000196594">
    <property type="component" value="Unassembled WGS sequence"/>
</dbReference>
<evidence type="ECO:0000313" key="3">
    <source>
        <dbReference type="Proteomes" id="UP000196594"/>
    </source>
</evidence>
<keyword evidence="1" id="KW-0812">Transmembrane</keyword>
<gene>
    <name evidence="2" type="ORF">CBM15_12260</name>
</gene>
<reference evidence="2 3" key="1">
    <citation type="journal article" date="2017" name="Int. J. Syst. Evol. Microbiol.">
        <title>Solibacillus kalamii sp. nov., isolated from a high-efficiency particulate arrestance filter system used in the International Space Station.</title>
        <authorList>
            <person name="Checinska Sielaff A."/>
            <person name="Kumar R.M."/>
            <person name="Pal D."/>
            <person name="Mayilraj S."/>
            <person name="Venkateswaran K."/>
        </authorList>
    </citation>
    <scope>NUCLEOTIDE SEQUENCE [LARGE SCALE GENOMIC DNA]</scope>
    <source>
        <strain evidence="2 3">ISSFR-015</strain>
    </source>
</reference>
<dbReference type="RefSeq" id="WP_087617752.1">
    <property type="nucleotide sequence ID" value="NZ_JAFBEY010000006.1"/>
</dbReference>